<keyword evidence="8" id="KW-1133">Transmembrane helix</keyword>
<feature type="signal peptide" evidence="13">
    <location>
        <begin position="1"/>
        <end position="30"/>
    </location>
</feature>
<keyword evidence="11" id="KW-0325">Glycoprotein</keyword>
<dbReference type="InterPro" id="IPR013210">
    <property type="entry name" value="LRR_N_plant-typ"/>
</dbReference>
<dbReference type="PANTHER" id="PTHR48063:SF101">
    <property type="entry name" value="LRR RECEPTOR-LIKE SERINE_THREONINE-PROTEIN KINASE FLS2"/>
    <property type="match status" value="1"/>
</dbReference>
<evidence type="ECO:0000313" key="16">
    <source>
        <dbReference type="Proteomes" id="UP000594261"/>
    </source>
</evidence>
<protein>
    <recommendedName>
        <fullName evidence="14">Leucine-rich repeat-containing N-terminal plant-type domain-containing protein</fullName>
    </recommendedName>
</protein>
<dbReference type="InterPro" id="IPR046956">
    <property type="entry name" value="RLP23-like"/>
</dbReference>
<keyword evidence="9" id="KW-0472">Membrane</keyword>
<keyword evidence="4" id="KW-0433">Leucine-rich repeat</keyword>
<dbReference type="SUPFAM" id="SSF52047">
    <property type="entry name" value="RNI-like"/>
    <property type="match status" value="1"/>
</dbReference>
<evidence type="ECO:0000256" key="12">
    <source>
        <dbReference type="SAM" id="MobiDB-lite"/>
    </source>
</evidence>
<dbReference type="Pfam" id="PF00560">
    <property type="entry name" value="LRR_1"/>
    <property type="match status" value="7"/>
</dbReference>
<evidence type="ECO:0000256" key="9">
    <source>
        <dbReference type="ARBA" id="ARBA00023136"/>
    </source>
</evidence>
<dbReference type="Gene3D" id="3.80.10.10">
    <property type="entry name" value="Ribonuclease Inhibitor"/>
    <property type="match status" value="3"/>
</dbReference>
<feature type="chain" id="PRO_5029448733" description="Leucine-rich repeat-containing N-terminal plant-type domain-containing protein" evidence="13">
    <location>
        <begin position="31"/>
        <end position="944"/>
    </location>
</feature>
<dbReference type="FunFam" id="3.80.10.10:FF:000095">
    <property type="entry name" value="LRR receptor-like serine/threonine-protein kinase GSO1"/>
    <property type="match status" value="1"/>
</dbReference>
<dbReference type="Gramene" id="QL09p011963:mrna">
    <property type="protein sequence ID" value="QL09p011963:mrna:CDS:2"/>
    <property type="gene ID" value="QL09p011963"/>
</dbReference>
<evidence type="ECO:0000256" key="10">
    <source>
        <dbReference type="ARBA" id="ARBA00023170"/>
    </source>
</evidence>
<evidence type="ECO:0000256" key="8">
    <source>
        <dbReference type="ARBA" id="ARBA00022989"/>
    </source>
</evidence>
<dbReference type="PROSITE" id="PS51450">
    <property type="entry name" value="LRR"/>
    <property type="match status" value="2"/>
</dbReference>
<dbReference type="EMBL" id="LRBV02000009">
    <property type="status" value="NOT_ANNOTATED_CDS"/>
    <property type="molecule type" value="Genomic_DNA"/>
</dbReference>
<dbReference type="InterPro" id="IPR032675">
    <property type="entry name" value="LRR_dom_sf"/>
</dbReference>
<dbReference type="InterPro" id="IPR001611">
    <property type="entry name" value="Leu-rich_rpt"/>
</dbReference>
<dbReference type="Proteomes" id="UP000594261">
    <property type="component" value="Chromosome 9"/>
</dbReference>
<keyword evidence="3" id="KW-1003">Cell membrane</keyword>
<keyword evidence="5" id="KW-0812">Transmembrane</keyword>
<keyword evidence="6 13" id="KW-0732">Signal</keyword>
<evidence type="ECO:0000256" key="11">
    <source>
        <dbReference type="ARBA" id="ARBA00023180"/>
    </source>
</evidence>
<evidence type="ECO:0000256" key="4">
    <source>
        <dbReference type="ARBA" id="ARBA00022614"/>
    </source>
</evidence>
<feature type="compositionally biased region" description="Basic and acidic residues" evidence="12">
    <location>
        <begin position="865"/>
        <end position="875"/>
    </location>
</feature>
<dbReference type="InParanoid" id="A0A7N2MHS2"/>
<reference evidence="15" key="2">
    <citation type="submission" date="2021-01" db="UniProtKB">
        <authorList>
            <consortium name="EnsemblPlants"/>
        </authorList>
    </citation>
    <scope>IDENTIFICATION</scope>
</reference>
<evidence type="ECO:0000256" key="13">
    <source>
        <dbReference type="SAM" id="SignalP"/>
    </source>
</evidence>
<comment type="similarity">
    <text evidence="2">Belongs to the RLP family.</text>
</comment>
<dbReference type="EnsemblPlants" id="QL09p011963:mrna">
    <property type="protein sequence ID" value="QL09p011963:mrna:CDS:2"/>
    <property type="gene ID" value="QL09p011963"/>
</dbReference>
<evidence type="ECO:0000259" key="14">
    <source>
        <dbReference type="Pfam" id="PF08263"/>
    </source>
</evidence>
<dbReference type="Pfam" id="PF13855">
    <property type="entry name" value="LRR_8"/>
    <property type="match status" value="1"/>
</dbReference>
<accession>A0A7N2MHS2</accession>
<dbReference type="SUPFAM" id="SSF52058">
    <property type="entry name" value="L domain-like"/>
    <property type="match status" value="1"/>
</dbReference>
<keyword evidence="16" id="KW-1185">Reference proteome</keyword>
<evidence type="ECO:0000256" key="1">
    <source>
        <dbReference type="ARBA" id="ARBA00004251"/>
    </source>
</evidence>
<keyword evidence="10" id="KW-0675">Receptor</keyword>
<evidence type="ECO:0000256" key="2">
    <source>
        <dbReference type="ARBA" id="ARBA00009592"/>
    </source>
</evidence>
<dbReference type="Pfam" id="PF08263">
    <property type="entry name" value="LRRNT_2"/>
    <property type="match status" value="1"/>
</dbReference>
<dbReference type="GO" id="GO:0005886">
    <property type="term" value="C:plasma membrane"/>
    <property type="evidence" value="ECO:0007669"/>
    <property type="project" value="UniProtKB-SubCell"/>
</dbReference>
<feature type="region of interest" description="Disordered" evidence="12">
    <location>
        <begin position="856"/>
        <end position="875"/>
    </location>
</feature>
<dbReference type="AlphaFoldDB" id="A0A7N2MHS2"/>
<keyword evidence="7" id="KW-0677">Repeat</keyword>
<dbReference type="FunFam" id="3.80.10.10:FF:000041">
    <property type="entry name" value="LRR receptor-like serine/threonine-protein kinase ERECTA"/>
    <property type="match status" value="1"/>
</dbReference>
<sequence>MSMIMDRRSLRLLHAFAFLMLLLHLNPALGFISGVGDANVRCIERERQALLEFKKGLVDGYDILSSWGSQDQKKNCCKWKGVHCSKHTGHVLELDLRGDSEKTQPLRGKLSSSLLELHHLSSLDLSYNDFNMSKIPEFLGSFNNLKHLYLLEAEFGGTIPYELGNLSHLESIDLSANNFNNVANLQWLSHLSSLKELVLNSINLSEAYDWADVVNRLPYLTSLSLSSCDLPPIVPSTHTHFNYSKSLTAVDLSDNHQNSSIFGWLLNFNTSLVEINLSSNQLKGSIPDALGKMNSLDSLNFDKNQLEGSIPKSFGNICTLSSLSLSNNRLSGQLVEFINILSGCAKNSLEMLDLSLNQITGSLPDFSTFSSLKEIYVGTNNITGTVPKDIGNLHQLEVFDVSNNSMHGVVTEVHLSNLSNLWSLDLSLNSLALQLNKEWVPPFQLRVMYLSSCKLGPRFPSWLQTQWNISILDISNTGISDKIPKWFVELPPTLQYLDVSFNQLEGQLSPFVFPPKMTLLSIAENLFSGTISSVCKITGGVLNFLDLSGNLLSGEIPDCFMHWRKLVILDLSGNNLSGKIPTSLGSLSQLRTLSLRNNSFSGDLHLSMKNCSLLKFVDLGNNGFSGQVPAWIGEGLPVLNILILSSNKLSGSIPFELCWLKYLRILDLSLNDISGNIPQCFNNFTAMAQKGDFFTGIIGSNYTDSYAYDIEDVEEYVDDATVVMKGRELEYGKYLGLLKLINLAHNNLTGKLPSEILSLLELVVLNISKNNLIGEIPQMIGQLTQLESLDMSRNRFSGEIPSSMSELHFLSYLDLSFNNLSGRIPLGTQLQSFDANDFIGNWALCGLPLPQKCLGEETPNQSDQPIDRDGNEDNEADGDKFEKWFYFGAGVGFVASFGGICVPLLKSSWRDDYFLLLDNMKDWLYSTKLVMCMARLWRKFPSHG</sequence>
<evidence type="ECO:0000256" key="7">
    <source>
        <dbReference type="ARBA" id="ARBA00022737"/>
    </source>
</evidence>
<comment type="subcellular location">
    <subcellularLocation>
        <location evidence="1">Cell membrane</location>
        <topology evidence="1">Single-pass type I membrane protein</topology>
    </subcellularLocation>
</comment>
<evidence type="ECO:0000256" key="5">
    <source>
        <dbReference type="ARBA" id="ARBA00022692"/>
    </source>
</evidence>
<evidence type="ECO:0000313" key="15">
    <source>
        <dbReference type="EnsemblPlants" id="QL09p011963:mrna:CDS:2"/>
    </source>
</evidence>
<dbReference type="PANTHER" id="PTHR48063">
    <property type="entry name" value="LRR RECEPTOR-LIKE KINASE"/>
    <property type="match status" value="1"/>
</dbReference>
<dbReference type="InterPro" id="IPR003591">
    <property type="entry name" value="Leu-rich_rpt_typical-subtyp"/>
</dbReference>
<reference evidence="15 16" key="1">
    <citation type="journal article" date="2016" name="G3 (Bethesda)">
        <title>First Draft Assembly and Annotation of the Genome of a California Endemic Oak Quercus lobata Nee (Fagaceae).</title>
        <authorList>
            <person name="Sork V.L."/>
            <person name="Fitz-Gibbon S.T."/>
            <person name="Puiu D."/>
            <person name="Crepeau M."/>
            <person name="Gugger P.F."/>
            <person name="Sherman R."/>
            <person name="Stevens K."/>
            <person name="Langley C.H."/>
            <person name="Pellegrini M."/>
            <person name="Salzberg S.L."/>
        </authorList>
    </citation>
    <scope>NUCLEOTIDE SEQUENCE [LARGE SCALE GENOMIC DNA]</scope>
    <source>
        <strain evidence="15 16">cv. SW786</strain>
    </source>
</reference>
<name>A0A7N2MHS2_QUELO</name>
<dbReference type="OMA" id="EIPRFIC"/>
<dbReference type="SMART" id="SM00369">
    <property type="entry name" value="LRR_TYP"/>
    <property type="match status" value="6"/>
</dbReference>
<evidence type="ECO:0000256" key="3">
    <source>
        <dbReference type="ARBA" id="ARBA00022475"/>
    </source>
</evidence>
<evidence type="ECO:0000256" key="6">
    <source>
        <dbReference type="ARBA" id="ARBA00022729"/>
    </source>
</evidence>
<feature type="domain" description="Leucine-rich repeat-containing N-terminal plant-type" evidence="14">
    <location>
        <begin position="45"/>
        <end position="85"/>
    </location>
</feature>
<dbReference type="FunFam" id="3.80.10.10:FF:000213">
    <property type="entry name" value="Tyrosine-sulfated glycopeptide receptor 1"/>
    <property type="match status" value="1"/>
</dbReference>
<organism evidence="15 16">
    <name type="scientific">Quercus lobata</name>
    <name type="common">Valley oak</name>
    <dbReference type="NCBI Taxonomy" id="97700"/>
    <lineage>
        <taxon>Eukaryota</taxon>
        <taxon>Viridiplantae</taxon>
        <taxon>Streptophyta</taxon>
        <taxon>Embryophyta</taxon>
        <taxon>Tracheophyta</taxon>
        <taxon>Spermatophyta</taxon>
        <taxon>Magnoliopsida</taxon>
        <taxon>eudicotyledons</taxon>
        <taxon>Gunneridae</taxon>
        <taxon>Pentapetalae</taxon>
        <taxon>rosids</taxon>
        <taxon>fabids</taxon>
        <taxon>Fagales</taxon>
        <taxon>Fagaceae</taxon>
        <taxon>Quercus</taxon>
    </lineage>
</organism>
<proteinExistence type="inferred from homology"/>